<dbReference type="RefSeq" id="XP_007406181.1">
    <property type="nucleotide sequence ID" value="XM_007406119.1"/>
</dbReference>
<sequence length="167" mass="18416">MGQQNMGQGYMQQGNMQQGNMQQGNMGQQTISSGTCGDPMMDINNYIPGGYDSIGFGKASWQYSPMDWGGCNSLNTLKLSLFPKGDQKSPQQFRLQVREMCCDKKCAENSLPNVDCLYGPPGKVLNWNTYWIDPCFNLPRNQTAVTQTQTPVTQPQTSPAQIPTGSV</sequence>
<name>F4RAV5_MELLP</name>
<dbReference type="KEGG" id="mlr:MELLADRAFT_60310"/>
<feature type="compositionally biased region" description="Low complexity" evidence="1">
    <location>
        <begin position="1"/>
        <end position="29"/>
    </location>
</feature>
<evidence type="ECO:0000256" key="1">
    <source>
        <dbReference type="SAM" id="MobiDB-lite"/>
    </source>
</evidence>
<feature type="region of interest" description="Disordered" evidence="1">
    <location>
        <begin position="1"/>
        <end position="33"/>
    </location>
</feature>
<keyword evidence="3" id="KW-1185">Reference proteome</keyword>
<dbReference type="GeneID" id="18929526"/>
<gene>
    <name evidence="2" type="ORF">MELLADRAFT_60310</name>
</gene>
<dbReference type="Proteomes" id="UP000001072">
    <property type="component" value="Unassembled WGS sequence"/>
</dbReference>
<organism evidence="3">
    <name type="scientific">Melampsora larici-populina (strain 98AG31 / pathotype 3-4-7)</name>
    <name type="common">Poplar leaf rust fungus</name>
    <dbReference type="NCBI Taxonomy" id="747676"/>
    <lineage>
        <taxon>Eukaryota</taxon>
        <taxon>Fungi</taxon>
        <taxon>Dikarya</taxon>
        <taxon>Basidiomycota</taxon>
        <taxon>Pucciniomycotina</taxon>
        <taxon>Pucciniomycetes</taxon>
        <taxon>Pucciniales</taxon>
        <taxon>Melampsoraceae</taxon>
        <taxon>Melampsora</taxon>
    </lineage>
</organism>
<proteinExistence type="predicted"/>
<reference evidence="3" key="1">
    <citation type="journal article" date="2011" name="Proc. Natl. Acad. Sci. U.S.A.">
        <title>Obligate biotrophy features unraveled by the genomic analysis of rust fungi.</title>
        <authorList>
            <person name="Duplessis S."/>
            <person name="Cuomo C.A."/>
            <person name="Lin Y.-C."/>
            <person name="Aerts A."/>
            <person name="Tisserant E."/>
            <person name="Veneault-Fourrey C."/>
            <person name="Joly D.L."/>
            <person name="Hacquard S."/>
            <person name="Amselem J."/>
            <person name="Cantarel B.L."/>
            <person name="Chiu R."/>
            <person name="Coutinho P.M."/>
            <person name="Feau N."/>
            <person name="Field M."/>
            <person name="Frey P."/>
            <person name="Gelhaye E."/>
            <person name="Goldberg J."/>
            <person name="Grabherr M.G."/>
            <person name="Kodira C.D."/>
            <person name="Kohler A."/>
            <person name="Kuees U."/>
            <person name="Lindquist E.A."/>
            <person name="Lucas S.M."/>
            <person name="Mago R."/>
            <person name="Mauceli E."/>
            <person name="Morin E."/>
            <person name="Murat C."/>
            <person name="Pangilinan J.L."/>
            <person name="Park R."/>
            <person name="Pearson M."/>
            <person name="Quesneville H."/>
            <person name="Rouhier N."/>
            <person name="Sakthikumar S."/>
            <person name="Salamov A.A."/>
            <person name="Schmutz J."/>
            <person name="Selles B."/>
            <person name="Shapiro H."/>
            <person name="Tanguay P."/>
            <person name="Tuskan G.A."/>
            <person name="Henrissat B."/>
            <person name="Van de Peer Y."/>
            <person name="Rouze P."/>
            <person name="Ellis J.G."/>
            <person name="Dodds P.N."/>
            <person name="Schein J.E."/>
            <person name="Zhong S."/>
            <person name="Hamelin R.C."/>
            <person name="Grigoriev I.V."/>
            <person name="Szabo L.J."/>
            <person name="Martin F."/>
        </authorList>
    </citation>
    <scope>NUCLEOTIDE SEQUENCE [LARGE SCALE GENOMIC DNA]</scope>
    <source>
        <strain evidence="3">98AG31 / pathotype 3-4-7</strain>
    </source>
</reference>
<dbReference type="VEuPathDB" id="FungiDB:MELLADRAFT_60310"/>
<dbReference type="OrthoDB" id="10427415at2759"/>
<evidence type="ECO:0000313" key="3">
    <source>
        <dbReference type="Proteomes" id="UP000001072"/>
    </source>
</evidence>
<feature type="compositionally biased region" description="Low complexity" evidence="1">
    <location>
        <begin position="146"/>
        <end position="161"/>
    </location>
</feature>
<dbReference type="EMBL" id="GL883094">
    <property type="protein sequence ID" value="EGG10712.1"/>
    <property type="molecule type" value="Genomic_DNA"/>
</dbReference>
<accession>F4RAV5</accession>
<feature type="region of interest" description="Disordered" evidence="1">
    <location>
        <begin position="146"/>
        <end position="167"/>
    </location>
</feature>
<dbReference type="InParanoid" id="F4RAV5"/>
<dbReference type="HOGENOM" id="CLU_1594914_0_0_1"/>
<protein>
    <submittedName>
        <fullName evidence="2">Uncharacterized protein</fullName>
    </submittedName>
</protein>
<dbReference type="AlphaFoldDB" id="F4RAV5"/>
<evidence type="ECO:0000313" key="2">
    <source>
        <dbReference type="EMBL" id="EGG10712.1"/>
    </source>
</evidence>